<sequence>MQKNAREALLQNFKDFFEKENIVFSGKSLSFSTPNRLLILFDGLNKEVIQKAEEIRGPSINAPEKALEGFLRSHNIMKEEIFKKNTDKGEFYFYKKLEKKIKTVDLLKENIPQVLEKISWKKSMKWADFNLKWGRPLKSILAIFDNEILEFNYHHLKSSNSTYIDKEFEEKKKTFKNFKSYKDHFKKAGIIIDQNLRKQFIEKKLQKNAKRKNLVIEIDNKLLEEVTNLVEQPNILICKFDSKFLNIPKEI</sequence>
<gene>
    <name evidence="9" type="ORF">METZ01_LOCUS162654</name>
</gene>
<protein>
    <recommendedName>
        <fullName evidence="2">glycine--tRNA ligase</fullName>
        <ecNumber evidence="2">6.1.1.14</ecNumber>
    </recommendedName>
</protein>
<keyword evidence="7" id="KW-0030">Aminoacyl-tRNA synthetase</keyword>
<dbReference type="PANTHER" id="PTHR30075">
    <property type="entry name" value="GLYCYL-TRNA SYNTHETASE"/>
    <property type="match status" value="1"/>
</dbReference>
<accession>A0A382B7J3</accession>
<dbReference type="EC" id="6.1.1.14" evidence="2"/>
<keyword evidence="5" id="KW-0067">ATP-binding</keyword>
<evidence type="ECO:0000256" key="6">
    <source>
        <dbReference type="ARBA" id="ARBA00022917"/>
    </source>
</evidence>
<evidence type="ECO:0000256" key="3">
    <source>
        <dbReference type="ARBA" id="ARBA00022598"/>
    </source>
</evidence>
<evidence type="ECO:0000256" key="4">
    <source>
        <dbReference type="ARBA" id="ARBA00022741"/>
    </source>
</evidence>
<dbReference type="PANTHER" id="PTHR30075:SF2">
    <property type="entry name" value="GLYCINE--TRNA LIGASE, CHLOROPLASTIC_MITOCHONDRIAL 2"/>
    <property type="match status" value="1"/>
</dbReference>
<evidence type="ECO:0000256" key="8">
    <source>
        <dbReference type="ARBA" id="ARBA00047937"/>
    </source>
</evidence>
<dbReference type="InterPro" id="IPR015944">
    <property type="entry name" value="Gly-tRNA-synth_bsu"/>
</dbReference>
<evidence type="ECO:0000256" key="5">
    <source>
        <dbReference type="ARBA" id="ARBA00022840"/>
    </source>
</evidence>
<dbReference type="InterPro" id="IPR006194">
    <property type="entry name" value="Gly-tRNA-synth_heterodimer"/>
</dbReference>
<dbReference type="EMBL" id="UINC01028579">
    <property type="protein sequence ID" value="SVB09800.1"/>
    <property type="molecule type" value="Genomic_DNA"/>
</dbReference>
<keyword evidence="6" id="KW-0648">Protein biosynthesis</keyword>
<dbReference type="GO" id="GO:0005829">
    <property type="term" value="C:cytosol"/>
    <property type="evidence" value="ECO:0007669"/>
    <property type="project" value="TreeGrafter"/>
</dbReference>
<dbReference type="GO" id="GO:0005524">
    <property type="term" value="F:ATP binding"/>
    <property type="evidence" value="ECO:0007669"/>
    <property type="project" value="UniProtKB-KW"/>
</dbReference>
<evidence type="ECO:0000256" key="2">
    <source>
        <dbReference type="ARBA" id="ARBA00012829"/>
    </source>
</evidence>
<comment type="catalytic activity">
    <reaction evidence="8">
        <text>tRNA(Gly) + glycine + ATP = glycyl-tRNA(Gly) + AMP + diphosphate</text>
        <dbReference type="Rhea" id="RHEA:16013"/>
        <dbReference type="Rhea" id="RHEA-COMP:9664"/>
        <dbReference type="Rhea" id="RHEA-COMP:9683"/>
        <dbReference type="ChEBI" id="CHEBI:30616"/>
        <dbReference type="ChEBI" id="CHEBI:33019"/>
        <dbReference type="ChEBI" id="CHEBI:57305"/>
        <dbReference type="ChEBI" id="CHEBI:78442"/>
        <dbReference type="ChEBI" id="CHEBI:78522"/>
        <dbReference type="ChEBI" id="CHEBI:456215"/>
        <dbReference type="EC" id="6.1.1.14"/>
    </reaction>
</comment>
<organism evidence="9">
    <name type="scientific">marine metagenome</name>
    <dbReference type="NCBI Taxonomy" id="408172"/>
    <lineage>
        <taxon>unclassified sequences</taxon>
        <taxon>metagenomes</taxon>
        <taxon>ecological metagenomes</taxon>
    </lineage>
</organism>
<feature type="non-terminal residue" evidence="9">
    <location>
        <position position="251"/>
    </location>
</feature>
<dbReference type="PRINTS" id="PR01045">
    <property type="entry name" value="TRNASYNTHGB"/>
</dbReference>
<keyword evidence="4" id="KW-0547">Nucleotide-binding</keyword>
<evidence type="ECO:0000256" key="7">
    <source>
        <dbReference type="ARBA" id="ARBA00023146"/>
    </source>
</evidence>
<dbReference type="Pfam" id="PF02092">
    <property type="entry name" value="tRNA_synt_2f"/>
    <property type="match status" value="1"/>
</dbReference>
<proteinExistence type="inferred from homology"/>
<comment type="similarity">
    <text evidence="1">Belongs to the class-II aminoacyl-tRNA synthetase family.</text>
</comment>
<keyword evidence="3" id="KW-0436">Ligase</keyword>
<evidence type="ECO:0000256" key="1">
    <source>
        <dbReference type="ARBA" id="ARBA00008226"/>
    </source>
</evidence>
<reference evidence="9" key="1">
    <citation type="submission" date="2018-05" db="EMBL/GenBank/DDBJ databases">
        <authorList>
            <person name="Lanie J.A."/>
            <person name="Ng W.-L."/>
            <person name="Kazmierczak K.M."/>
            <person name="Andrzejewski T.M."/>
            <person name="Davidsen T.M."/>
            <person name="Wayne K.J."/>
            <person name="Tettelin H."/>
            <person name="Glass J.I."/>
            <person name="Rusch D."/>
            <person name="Podicherti R."/>
            <person name="Tsui H.-C.T."/>
            <person name="Winkler M.E."/>
        </authorList>
    </citation>
    <scope>NUCLEOTIDE SEQUENCE</scope>
</reference>
<dbReference type="GO" id="GO:0004820">
    <property type="term" value="F:glycine-tRNA ligase activity"/>
    <property type="evidence" value="ECO:0007669"/>
    <property type="project" value="UniProtKB-EC"/>
</dbReference>
<name>A0A382B7J3_9ZZZZ</name>
<dbReference type="AlphaFoldDB" id="A0A382B7J3"/>
<dbReference type="GO" id="GO:0006426">
    <property type="term" value="P:glycyl-tRNA aminoacylation"/>
    <property type="evidence" value="ECO:0007669"/>
    <property type="project" value="InterPro"/>
</dbReference>
<evidence type="ECO:0000313" key="9">
    <source>
        <dbReference type="EMBL" id="SVB09800.1"/>
    </source>
</evidence>